<dbReference type="InterPro" id="IPR038200">
    <property type="entry name" value="GW_dom_sf"/>
</dbReference>
<reference evidence="3 4" key="1">
    <citation type="submission" date="2024-01" db="EMBL/GenBank/DDBJ databases">
        <title>Seven novel Bacillus-like species.</title>
        <authorList>
            <person name="Liu G."/>
        </authorList>
    </citation>
    <scope>NUCLEOTIDE SEQUENCE [LARGE SCALE GENOMIC DNA]</scope>
    <source>
        <strain evidence="3 4">FJAT-51639</strain>
    </source>
</reference>
<comment type="caution">
    <text evidence="3">The sequence shown here is derived from an EMBL/GenBank/DDBJ whole genome shotgun (WGS) entry which is preliminary data.</text>
</comment>
<gene>
    <name evidence="3" type="ORF">WAZ07_08150</name>
</gene>
<dbReference type="Pfam" id="PF03734">
    <property type="entry name" value="YkuD"/>
    <property type="match status" value="1"/>
</dbReference>
<dbReference type="PANTHER" id="PTHR38589:SF1">
    <property type="entry name" value="BLR0621 PROTEIN"/>
    <property type="match status" value="1"/>
</dbReference>
<evidence type="ECO:0000256" key="1">
    <source>
        <dbReference type="ARBA" id="ARBA00022729"/>
    </source>
</evidence>
<dbReference type="Gene3D" id="2.30.30.170">
    <property type="match status" value="1"/>
</dbReference>
<dbReference type="Proteomes" id="UP001372526">
    <property type="component" value="Unassembled WGS sequence"/>
</dbReference>
<dbReference type="PANTHER" id="PTHR38589">
    <property type="entry name" value="BLR0621 PROTEIN"/>
    <property type="match status" value="1"/>
</dbReference>
<dbReference type="EMBL" id="JBAWSX010000003">
    <property type="protein sequence ID" value="MEI4801298.1"/>
    <property type="molecule type" value="Genomic_DNA"/>
</dbReference>
<protein>
    <submittedName>
        <fullName evidence="3">GW domain-containing glycosaminoglycan-binding protein</fullName>
    </submittedName>
</protein>
<name>A0ABU8FF34_9BACI</name>
<keyword evidence="4" id="KW-1185">Reference proteome</keyword>
<dbReference type="InterPro" id="IPR025987">
    <property type="entry name" value="GW_dom"/>
</dbReference>
<sequence length="274" mass="30357">MQALNKVGHVTNAAGNAVWTKPYGMQHANYVGSAADFANQNLNLLQSAIYNGVTWYQIEQNGRKGWLDSRAVSLGEITLADRFHTIGNNNQLIVVTTTGYGTNLARIRTFERVNGAWKQLLDMNGHIGRDGFASQMSENVVQSPRGKYSIGTAFGRYGNPGTKLPFRQITSDDVWVDDSNSALYNTWQSRSATKGQWRSAENMDIPAYNYGFVINYNTDRTPGAGSAIFFHVSDMYTHGCIGTDQQDVISILKWLDPAKNPVIIQSPESELGNY</sequence>
<evidence type="ECO:0000313" key="4">
    <source>
        <dbReference type="Proteomes" id="UP001372526"/>
    </source>
</evidence>
<keyword evidence="1" id="KW-0732">Signal</keyword>
<dbReference type="SUPFAM" id="SSF82057">
    <property type="entry name" value="Prokaryotic SH3-related domain"/>
    <property type="match status" value="1"/>
</dbReference>
<accession>A0ABU8FF34</accession>
<evidence type="ECO:0000313" key="3">
    <source>
        <dbReference type="EMBL" id="MEI4801298.1"/>
    </source>
</evidence>
<dbReference type="Pfam" id="PF13457">
    <property type="entry name" value="GW"/>
    <property type="match status" value="1"/>
</dbReference>
<dbReference type="InterPro" id="IPR005490">
    <property type="entry name" value="LD_TPept_cat_dom"/>
</dbReference>
<evidence type="ECO:0000259" key="2">
    <source>
        <dbReference type="PROSITE" id="PS51780"/>
    </source>
</evidence>
<organism evidence="3 4">
    <name type="scientific">Bacillus bruguierae</name>
    <dbReference type="NCBI Taxonomy" id="3127667"/>
    <lineage>
        <taxon>Bacteria</taxon>
        <taxon>Bacillati</taxon>
        <taxon>Bacillota</taxon>
        <taxon>Bacilli</taxon>
        <taxon>Bacillales</taxon>
        <taxon>Bacillaceae</taxon>
        <taxon>Bacillus</taxon>
    </lineage>
</organism>
<dbReference type="PROSITE" id="PS51780">
    <property type="entry name" value="GW"/>
    <property type="match status" value="1"/>
</dbReference>
<dbReference type="NCBIfam" id="NF033202">
    <property type="entry name" value="GW_glycos_SH3"/>
    <property type="match status" value="1"/>
</dbReference>
<feature type="domain" description="GW" evidence="2">
    <location>
        <begin position="1"/>
        <end position="77"/>
    </location>
</feature>
<proteinExistence type="predicted"/>